<gene>
    <name evidence="3" type="ORF">SAMN02746098_03608</name>
</gene>
<feature type="signal peptide" evidence="2">
    <location>
        <begin position="1"/>
        <end position="22"/>
    </location>
</feature>
<keyword evidence="1" id="KW-0812">Transmembrane</keyword>
<keyword evidence="4" id="KW-1185">Reference proteome</keyword>
<evidence type="ECO:0000313" key="3">
    <source>
        <dbReference type="EMBL" id="SHI27060.1"/>
    </source>
</evidence>
<keyword evidence="1" id="KW-1133">Transmembrane helix</keyword>
<name>A0A1M5ZS21_9FIRM</name>
<dbReference type="EMBL" id="FQXJ01000014">
    <property type="protein sequence ID" value="SHI27060.1"/>
    <property type="molecule type" value="Genomic_DNA"/>
</dbReference>
<evidence type="ECO:0000256" key="2">
    <source>
        <dbReference type="SAM" id="SignalP"/>
    </source>
</evidence>
<dbReference type="Proteomes" id="UP000183954">
    <property type="component" value="Unassembled WGS sequence"/>
</dbReference>
<dbReference type="RefSeq" id="WP_073031097.1">
    <property type="nucleotide sequence ID" value="NZ_FQXJ01000014.1"/>
</dbReference>
<sequence>MKTKIFLLTLMFMFLLSTNVFAVEKLPADVLEAFRSDVKSFQNQMLEERDQTHNLTDVDIYEIQDAGYKVYRLDAKKVLNEANTDLYDALISTDKWYIPVTERVRYVVDKVDGVYKLVGYGVYDEKNAIPYETLEKKAMEIGLKDLVYIDEPALHINGFIGKTAKGSQLLSFNKNDDLKLQKNEIKDGRELIDEIKIKVNEAKMNGNQGYGGSGGFNSNNNQVQILFFLLSICTVIGIFMYKKLKLQKE</sequence>
<dbReference type="OrthoDB" id="1794627at2"/>
<proteinExistence type="predicted"/>
<accession>A0A1M5ZS21</accession>
<evidence type="ECO:0000313" key="4">
    <source>
        <dbReference type="Proteomes" id="UP000183954"/>
    </source>
</evidence>
<protein>
    <submittedName>
        <fullName evidence="3">Uncharacterized protein</fullName>
    </submittedName>
</protein>
<organism evidence="3 4">
    <name type="scientific">Desulfosporosinus lacus DSM 15449</name>
    <dbReference type="NCBI Taxonomy" id="1121420"/>
    <lineage>
        <taxon>Bacteria</taxon>
        <taxon>Bacillati</taxon>
        <taxon>Bacillota</taxon>
        <taxon>Clostridia</taxon>
        <taxon>Eubacteriales</taxon>
        <taxon>Desulfitobacteriaceae</taxon>
        <taxon>Desulfosporosinus</taxon>
    </lineage>
</organism>
<keyword evidence="2" id="KW-0732">Signal</keyword>
<feature type="transmembrane region" description="Helical" evidence="1">
    <location>
        <begin position="223"/>
        <end position="241"/>
    </location>
</feature>
<dbReference type="AlphaFoldDB" id="A0A1M5ZS21"/>
<reference evidence="4" key="1">
    <citation type="submission" date="2016-11" db="EMBL/GenBank/DDBJ databases">
        <authorList>
            <person name="Varghese N."/>
            <person name="Submissions S."/>
        </authorList>
    </citation>
    <scope>NUCLEOTIDE SEQUENCE [LARGE SCALE GENOMIC DNA]</scope>
    <source>
        <strain evidence="4">DSM 15449</strain>
    </source>
</reference>
<evidence type="ECO:0000256" key="1">
    <source>
        <dbReference type="SAM" id="Phobius"/>
    </source>
</evidence>
<keyword evidence="1" id="KW-0472">Membrane</keyword>
<feature type="chain" id="PRO_5012274265" evidence="2">
    <location>
        <begin position="23"/>
        <end position="249"/>
    </location>
</feature>